<dbReference type="SUPFAM" id="SSF52091">
    <property type="entry name" value="SpoIIaa-like"/>
    <property type="match status" value="1"/>
</dbReference>
<name>A0A480AQE3_9BURK</name>
<dbReference type="AlphaFoldDB" id="A0A480AQE3"/>
<dbReference type="CDD" id="cd07043">
    <property type="entry name" value="STAS_anti-anti-sigma_factors"/>
    <property type="match status" value="1"/>
</dbReference>
<sequence length="105" mass="10579">MTTLPTADTPAAGPVLCLGAEMTIAHAAAHRDTLADALAAASGDLQLDLSGVSDFDSSGVQLLLAARRSLRERGRALQVVAASAAVQDALQLFGLADLLDAPANA</sequence>
<dbReference type="Pfam" id="PF13466">
    <property type="entry name" value="STAS_2"/>
    <property type="match status" value="1"/>
</dbReference>
<accession>A0A480AQE3</accession>
<dbReference type="InterPro" id="IPR052746">
    <property type="entry name" value="MlaB_ABC_Transporter"/>
</dbReference>
<feature type="domain" description="STAS" evidence="1">
    <location>
        <begin position="15"/>
        <end position="105"/>
    </location>
</feature>
<dbReference type="Gene3D" id="3.30.750.24">
    <property type="entry name" value="STAS domain"/>
    <property type="match status" value="1"/>
</dbReference>
<dbReference type="Proteomes" id="UP000301751">
    <property type="component" value="Unassembled WGS sequence"/>
</dbReference>
<dbReference type="InterPro" id="IPR002645">
    <property type="entry name" value="STAS_dom"/>
</dbReference>
<evidence type="ECO:0000259" key="1">
    <source>
        <dbReference type="PROSITE" id="PS50801"/>
    </source>
</evidence>
<dbReference type="RefSeq" id="WP_137733382.1">
    <property type="nucleotide sequence ID" value="NZ_BJCL01000006.1"/>
</dbReference>
<reference evidence="2" key="1">
    <citation type="journal article" date="2019" name="Int. J. Syst. Evol. Microbiol.">
        <title>Aquabacterium pictum sp. nov., the first aerobic bacteriochlorophyll a-containing fresh water bacterium in the genus Aquabacterium of the class Betaproteobacteria.</title>
        <authorList>
            <person name="Hirose S."/>
            <person name="Tank M."/>
            <person name="Hara E."/>
            <person name="Tamaki H."/>
            <person name="Mori K."/>
            <person name="Takaichi S."/>
            <person name="Haruta S."/>
            <person name="Hanada S."/>
        </authorList>
    </citation>
    <scope>NUCLEOTIDE SEQUENCE</scope>
    <source>
        <strain evidence="2">W35</strain>
    </source>
</reference>
<dbReference type="InterPro" id="IPR036513">
    <property type="entry name" value="STAS_dom_sf"/>
</dbReference>
<dbReference type="EMBL" id="BJCL01000006">
    <property type="protein sequence ID" value="GCL63651.1"/>
    <property type="molecule type" value="Genomic_DNA"/>
</dbReference>
<protein>
    <recommendedName>
        <fullName evidence="1">STAS domain-containing protein</fullName>
    </recommendedName>
</protein>
<keyword evidence="3" id="KW-1185">Reference proteome</keyword>
<organism evidence="2 3">
    <name type="scientific">Pseudaquabacterium pictum</name>
    <dbReference type="NCBI Taxonomy" id="2315236"/>
    <lineage>
        <taxon>Bacteria</taxon>
        <taxon>Pseudomonadati</taxon>
        <taxon>Pseudomonadota</taxon>
        <taxon>Betaproteobacteria</taxon>
        <taxon>Burkholderiales</taxon>
        <taxon>Sphaerotilaceae</taxon>
        <taxon>Pseudaquabacterium</taxon>
    </lineage>
</organism>
<dbReference type="PANTHER" id="PTHR35849:SF2">
    <property type="entry name" value="BLR2341 PROTEIN"/>
    <property type="match status" value="1"/>
</dbReference>
<comment type="caution">
    <text evidence="2">The sequence shown here is derived from an EMBL/GenBank/DDBJ whole genome shotgun (WGS) entry which is preliminary data.</text>
</comment>
<gene>
    <name evidence="2" type="ORF">AQPW35_27320</name>
</gene>
<dbReference type="PROSITE" id="PS50801">
    <property type="entry name" value="STAS"/>
    <property type="match status" value="1"/>
</dbReference>
<evidence type="ECO:0000313" key="2">
    <source>
        <dbReference type="EMBL" id="GCL63651.1"/>
    </source>
</evidence>
<evidence type="ECO:0000313" key="3">
    <source>
        <dbReference type="Proteomes" id="UP000301751"/>
    </source>
</evidence>
<proteinExistence type="predicted"/>
<dbReference type="PANTHER" id="PTHR35849">
    <property type="entry name" value="BLR2341 PROTEIN"/>
    <property type="match status" value="1"/>
</dbReference>
<dbReference type="InterPro" id="IPR058548">
    <property type="entry name" value="MlaB-like_STAS"/>
</dbReference>